<dbReference type="CDD" id="cd03590">
    <property type="entry name" value="CLECT_DC-SIGN_like"/>
    <property type="match status" value="1"/>
</dbReference>
<protein>
    <recommendedName>
        <fullName evidence="5">C-type lectin domain-containing protein</fullName>
    </recommendedName>
</protein>
<evidence type="ECO:0000313" key="6">
    <source>
        <dbReference type="Ensembl" id="ENSCCRP00000160323.1"/>
    </source>
</evidence>
<dbReference type="PROSITE" id="PS50041">
    <property type="entry name" value="C_TYPE_LECTIN_2"/>
    <property type="match status" value="1"/>
</dbReference>
<dbReference type="AlphaFoldDB" id="A0A9J8BUQ8"/>
<keyword evidence="4" id="KW-1133">Transmembrane helix</keyword>
<sequence>MYREDGESTDNIYENDVTREDSTQGKSSELTGNDSVRIRIYRAAVVCLVLLCVLLLTAVIVLCVIFTQDRQQLISKNEIMSSEREQLRNELLTLDEWIYYQSSFYHLSTERKNWDDSRQDCQKRGADLIIINNREENEFVMKITDKREFWIGLTYKEVEASWKWVDSTHMTSGFWAFGEHSGLIIKNCVVTSWPFLGWHDVICDGAYQWICEKKFPRLIWP</sequence>
<reference evidence="6" key="1">
    <citation type="submission" date="2025-08" db="UniProtKB">
        <authorList>
            <consortium name="Ensembl"/>
        </authorList>
    </citation>
    <scope>IDENTIFICATION</scope>
</reference>
<proteinExistence type="predicted"/>
<feature type="region of interest" description="Disordered" evidence="3">
    <location>
        <begin position="1"/>
        <end position="30"/>
    </location>
</feature>
<dbReference type="InterPro" id="IPR050828">
    <property type="entry name" value="C-type_lectin/matrix_domain"/>
</dbReference>
<organism evidence="6 7">
    <name type="scientific">Cyprinus carpio carpio</name>
    <dbReference type="NCBI Taxonomy" id="630221"/>
    <lineage>
        <taxon>Eukaryota</taxon>
        <taxon>Metazoa</taxon>
        <taxon>Chordata</taxon>
        <taxon>Craniata</taxon>
        <taxon>Vertebrata</taxon>
        <taxon>Euteleostomi</taxon>
        <taxon>Actinopterygii</taxon>
        <taxon>Neopterygii</taxon>
        <taxon>Teleostei</taxon>
        <taxon>Ostariophysi</taxon>
        <taxon>Cypriniformes</taxon>
        <taxon>Cyprinidae</taxon>
        <taxon>Cyprininae</taxon>
        <taxon>Cyprinus</taxon>
    </lineage>
</organism>
<evidence type="ECO:0000256" key="3">
    <source>
        <dbReference type="SAM" id="MobiDB-lite"/>
    </source>
</evidence>
<name>A0A9J8BUQ8_CYPCA</name>
<dbReference type="GO" id="GO:0030246">
    <property type="term" value="F:carbohydrate binding"/>
    <property type="evidence" value="ECO:0007669"/>
    <property type="project" value="UniProtKB-KW"/>
</dbReference>
<evidence type="ECO:0000313" key="7">
    <source>
        <dbReference type="Proteomes" id="UP001108240"/>
    </source>
</evidence>
<evidence type="ECO:0000259" key="5">
    <source>
        <dbReference type="PROSITE" id="PS50041"/>
    </source>
</evidence>
<dbReference type="Ensembl" id="ENSCCRT00000147549.1">
    <property type="protein sequence ID" value="ENSCCRP00000160323.1"/>
    <property type="gene ID" value="ENSCCRG00000064975.1"/>
</dbReference>
<evidence type="ECO:0000256" key="4">
    <source>
        <dbReference type="SAM" id="Phobius"/>
    </source>
</evidence>
<evidence type="ECO:0000256" key="2">
    <source>
        <dbReference type="ARBA" id="ARBA00022734"/>
    </source>
</evidence>
<evidence type="ECO:0000256" key="1">
    <source>
        <dbReference type="ARBA" id="ARBA00004401"/>
    </source>
</evidence>
<dbReference type="PANTHER" id="PTHR45710">
    <property type="entry name" value="C-TYPE LECTIN DOMAIN-CONTAINING PROTEIN 180"/>
    <property type="match status" value="1"/>
</dbReference>
<dbReference type="InterPro" id="IPR016186">
    <property type="entry name" value="C-type_lectin-like/link_sf"/>
</dbReference>
<dbReference type="Pfam" id="PF00059">
    <property type="entry name" value="Lectin_C"/>
    <property type="match status" value="1"/>
</dbReference>
<keyword evidence="2" id="KW-0430">Lectin</keyword>
<dbReference type="InterPro" id="IPR016187">
    <property type="entry name" value="CTDL_fold"/>
</dbReference>
<dbReference type="GO" id="GO:0005886">
    <property type="term" value="C:plasma membrane"/>
    <property type="evidence" value="ECO:0007669"/>
    <property type="project" value="UniProtKB-SubCell"/>
</dbReference>
<keyword evidence="4" id="KW-0812">Transmembrane</keyword>
<dbReference type="Gene3D" id="3.10.100.10">
    <property type="entry name" value="Mannose-Binding Protein A, subunit A"/>
    <property type="match status" value="1"/>
</dbReference>
<accession>A0A9J8BUQ8</accession>
<dbReference type="GeneTree" id="ENSGT01020000230338"/>
<dbReference type="InterPro" id="IPR033989">
    <property type="entry name" value="CD209-like_CTLD"/>
</dbReference>
<feature type="domain" description="C-type lectin" evidence="5">
    <location>
        <begin position="100"/>
        <end position="212"/>
    </location>
</feature>
<dbReference type="SMART" id="SM00034">
    <property type="entry name" value="CLECT"/>
    <property type="match status" value="1"/>
</dbReference>
<dbReference type="OMA" id="YRISTEW"/>
<dbReference type="Proteomes" id="UP001108240">
    <property type="component" value="Unplaced"/>
</dbReference>
<dbReference type="SUPFAM" id="SSF56436">
    <property type="entry name" value="C-type lectin-like"/>
    <property type="match status" value="1"/>
</dbReference>
<reference evidence="6" key="2">
    <citation type="submission" date="2025-09" db="UniProtKB">
        <authorList>
            <consortium name="Ensembl"/>
        </authorList>
    </citation>
    <scope>IDENTIFICATION</scope>
</reference>
<dbReference type="InterPro" id="IPR001304">
    <property type="entry name" value="C-type_lectin-like"/>
</dbReference>
<comment type="subcellular location">
    <subcellularLocation>
        <location evidence="1">Cell membrane</location>
        <topology evidence="1">Single-pass type II membrane protein</topology>
    </subcellularLocation>
</comment>
<keyword evidence="4" id="KW-0472">Membrane</keyword>
<dbReference type="PANTHER" id="PTHR45710:SF8">
    <property type="entry name" value="RERATING FAMILY MEMBER 4"/>
    <property type="match status" value="1"/>
</dbReference>
<feature type="transmembrane region" description="Helical" evidence="4">
    <location>
        <begin position="40"/>
        <end position="66"/>
    </location>
</feature>
<keyword evidence="7" id="KW-1185">Reference proteome</keyword>